<dbReference type="EMBL" id="PHHC01000078">
    <property type="protein sequence ID" value="PPE04202.1"/>
    <property type="molecule type" value="Genomic_DNA"/>
</dbReference>
<protein>
    <submittedName>
        <fullName evidence="1">Uncharacterized protein</fullName>
    </submittedName>
</protein>
<organism evidence="1 2">
    <name type="scientific">Holospora curviuscula</name>
    <dbReference type="NCBI Taxonomy" id="1082868"/>
    <lineage>
        <taxon>Bacteria</taxon>
        <taxon>Pseudomonadati</taxon>
        <taxon>Pseudomonadota</taxon>
        <taxon>Alphaproteobacteria</taxon>
        <taxon>Holosporales</taxon>
        <taxon>Holosporaceae</taxon>
        <taxon>Holospora</taxon>
    </lineage>
</organism>
<dbReference type="Proteomes" id="UP000239425">
    <property type="component" value="Unassembled WGS sequence"/>
</dbReference>
<sequence length="60" mass="6698">MSSTLGLIRLCTSSVEVLTCWLEEIVLTNIPENRGSVMDNTAFHQGKASQQIFRRSSGFH</sequence>
<evidence type="ECO:0000313" key="2">
    <source>
        <dbReference type="Proteomes" id="UP000239425"/>
    </source>
</evidence>
<proteinExistence type="predicted"/>
<keyword evidence="2" id="KW-1185">Reference proteome</keyword>
<gene>
    <name evidence="1" type="ORF">HCUR_00393</name>
</gene>
<evidence type="ECO:0000313" key="1">
    <source>
        <dbReference type="EMBL" id="PPE04202.1"/>
    </source>
</evidence>
<comment type="caution">
    <text evidence="1">The sequence shown here is derived from an EMBL/GenBank/DDBJ whole genome shotgun (WGS) entry which is preliminary data.</text>
</comment>
<reference evidence="1 2" key="1">
    <citation type="submission" date="2017-11" db="EMBL/GenBank/DDBJ databases">
        <title>Comparative genomic analysis of Holospora spp., intranuclear symbionts of paramecia.</title>
        <authorList>
            <person name="Garushyants S.K."/>
            <person name="Beliavskaya A."/>
            <person name="Malko D.B."/>
            <person name="Logacheva M.D."/>
            <person name="Rautian M.S."/>
            <person name="Gelfand M.S."/>
        </authorList>
    </citation>
    <scope>NUCLEOTIDE SEQUENCE [LARGE SCALE GENOMIC DNA]</scope>
    <source>
        <strain evidence="2">02AZ16</strain>
    </source>
</reference>
<dbReference type="RefSeq" id="WP_104206505.1">
    <property type="nucleotide sequence ID" value="NZ_PHHC01000078.1"/>
</dbReference>
<dbReference type="AlphaFoldDB" id="A0A2S5RAI4"/>
<accession>A0A2S5RAI4</accession>
<name>A0A2S5RAI4_9PROT</name>